<dbReference type="RefSeq" id="WP_378022707.1">
    <property type="nucleotide sequence ID" value="NZ_JBHSKG010000011.1"/>
</dbReference>
<evidence type="ECO:0000259" key="1">
    <source>
        <dbReference type="Pfam" id="PF13788"/>
    </source>
</evidence>
<dbReference type="InterPro" id="IPR025438">
    <property type="entry name" value="DUF4180"/>
</dbReference>
<evidence type="ECO:0000313" key="3">
    <source>
        <dbReference type="Proteomes" id="UP001596175"/>
    </source>
</evidence>
<evidence type="ECO:0000313" key="2">
    <source>
        <dbReference type="EMBL" id="MFC5140540.1"/>
    </source>
</evidence>
<proteinExistence type="predicted"/>
<keyword evidence="3" id="KW-1185">Reference proteome</keyword>
<organism evidence="2 3">
    <name type="scientific">Actinomycetospora rhizophila</name>
    <dbReference type="NCBI Taxonomy" id="1416876"/>
    <lineage>
        <taxon>Bacteria</taxon>
        <taxon>Bacillati</taxon>
        <taxon>Actinomycetota</taxon>
        <taxon>Actinomycetes</taxon>
        <taxon>Pseudonocardiales</taxon>
        <taxon>Pseudonocardiaceae</taxon>
        <taxon>Actinomycetospora</taxon>
    </lineage>
</organism>
<dbReference type="EMBL" id="JBHSKG010000011">
    <property type="protein sequence ID" value="MFC5140540.1"/>
    <property type="molecule type" value="Genomic_DNA"/>
</dbReference>
<reference evidence="3" key="1">
    <citation type="journal article" date="2019" name="Int. J. Syst. Evol. Microbiol.">
        <title>The Global Catalogue of Microorganisms (GCM) 10K type strain sequencing project: providing services to taxonomists for standard genome sequencing and annotation.</title>
        <authorList>
            <consortium name="The Broad Institute Genomics Platform"/>
            <consortium name="The Broad Institute Genome Sequencing Center for Infectious Disease"/>
            <person name="Wu L."/>
            <person name="Ma J."/>
        </authorList>
    </citation>
    <scope>NUCLEOTIDE SEQUENCE [LARGE SCALE GENOMIC DNA]</scope>
    <source>
        <strain evidence="3">XZYJ18</strain>
    </source>
</reference>
<name>A0ABV9ZIH7_9PSEU</name>
<comment type="caution">
    <text evidence="2">The sequence shown here is derived from an EMBL/GenBank/DDBJ whole genome shotgun (WGS) entry which is preliminary data.</text>
</comment>
<dbReference type="Proteomes" id="UP001596175">
    <property type="component" value="Unassembled WGS sequence"/>
</dbReference>
<accession>A0ABV9ZIH7</accession>
<gene>
    <name evidence="2" type="ORF">ACFPK1_20050</name>
</gene>
<feature type="domain" description="DUF4180" evidence="1">
    <location>
        <begin position="9"/>
        <end position="115"/>
    </location>
</feature>
<dbReference type="Pfam" id="PF13788">
    <property type="entry name" value="DUF4180"/>
    <property type="match status" value="1"/>
</dbReference>
<protein>
    <submittedName>
        <fullName evidence="2">DUF4180 domain-containing protein</fullName>
    </submittedName>
</protein>
<sequence length="120" mass="12977">MTTISELGGVRVLVLDREGPVIRDEAGALDVIGETYGTEADVVAVPVERLDPAFAQLRSGVAGAVVQKFVNYRLRLVVVGALRDTSGPVGDWVREANEGRDLWFVADLAELERRLSAART</sequence>